<evidence type="ECO:0000313" key="1">
    <source>
        <dbReference type="EMBL" id="KAF9967967.1"/>
    </source>
</evidence>
<name>A0A9P6M645_MORAP</name>
<comment type="caution">
    <text evidence="1">The sequence shown here is derived from an EMBL/GenBank/DDBJ whole genome shotgun (WGS) entry which is preliminary data.</text>
</comment>
<protein>
    <submittedName>
        <fullName evidence="1">Uncharacterized protein</fullName>
    </submittedName>
</protein>
<accession>A0A9P6M645</accession>
<dbReference type="EMBL" id="JAAAHY010000047">
    <property type="protein sequence ID" value="KAF9967967.1"/>
    <property type="molecule type" value="Genomic_DNA"/>
</dbReference>
<dbReference type="OrthoDB" id="2305654at2759"/>
<organism evidence="1 2">
    <name type="scientific">Mortierella alpina</name>
    <name type="common">Oleaginous fungus</name>
    <name type="synonym">Mortierella renispora</name>
    <dbReference type="NCBI Taxonomy" id="64518"/>
    <lineage>
        <taxon>Eukaryota</taxon>
        <taxon>Fungi</taxon>
        <taxon>Fungi incertae sedis</taxon>
        <taxon>Mucoromycota</taxon>
        <taxon>Mortierellomycotina</taxon>
        <taxon>Mortierellomycetes</taxon>
        <taxon>Mortierellales</taxon>
        <taxon>Mortierellaceae</taxon>
        <taxon>Mortierella</taxon>
    </lineage>
</organism>
<dbReference type="AlphaFoldDB" id="A0A9P6M645"/>
<gene>
    <name evidence="1" type="ORF">BGZ70_007425</name>
</gene>
<dbReference type="Proteomes" id="UP000738359">
    <property type="component" value="Unassembled WGS sequence"/>
</dbReference>
<sequence>MDDHDEGYYYTGQTPFRKHNESKLHFHARRLISIQTLGRLEYSVEEAETKFNRALGPVELTFVGLVDTGKEEVGCMETSR</sequence>
<reference evidence="1" key="1">
    <citation type="journal article" date="2020" name="Fungal Divers.">
        <title>Resolving the Mortierellaceae phylogeny through synthesis of multi-gene phylogenetics and phylogenomics.</title>
        <authorList>
            <person name="Vandepol N."/>
            <person name="Liber J."/>
            <person name="Desiro A."/>
            <person name="Na H."/>
            <person name="Kennedy M."/>
            <person name="Barry K."/>
            <person name="Grigoriev I.V."/>
            <person name="Miller A.N."/>
            <person name="O'Donnell K."/>
            <person name="Stajich J.E."/>
            <person name="Bonito G."/>
        </authorList>
    </citation>
    <scope>NUCLEOTIDE SEQUENCE</scope>
    <source>
        <strain evidence="1">CK1249</strain>
    </source>
</reference>
<evidence type="ECO:0000313" key="2">
    <source>
        <dbReference type="Proteomes" id="UP000738359"/>
    </source>
</evidence>
<keyword evidence="2" id="KW-1185">Reference proteome</keyword>
<proteinExistence type="predicted"/>